<evidence type="ECO:0000313" key="2">
    <source>
        <dbReference type="Proteomes" id="UP000269396"/>
    </source>
</evidence>
<proteinExistence type="predicted"/>
<sequence>MTSQLDVPASHSWCSLRDSNPVMFASNSIAF</sequence>
<name>A0A183PCN3_9TREM</name>
<keyword evidence="2" id="KW-1185">Reference proteome</keyword>
<dbReference type="Proteomes" id="UP000269396">
    <property type="component" value="Unassembled WGS sequence"/>
</dbReference>
<reference evidence="1 2" key="1">
    <citation type="submission" date="2018-11" db="EMBL/GenBank/DDBJ databases">
        <authorList>
            <consortium name="Pathogen Informatics"/>
        </authorList>
    </citation>
    <scope>NUCLEOTIDE SEQUENCE [LARGE SCALE GENOMIC DNA]</scope>
    <source>
        <strain>Denwood</strain>
        <strain evidence="2">Zambia</strain>
    </source>
</reference>
<protein>
    <submittedName>
        <fullName evidence="1">Uncharacterized protein</fullName>
    </submittedName>
</protein>
<dbReference type="AlphaFoldDB" id="A0A183PCN3"/>
<dbReference type="EMBL" id="UZAL01032124">
    <property type="protein sequence ID" value="VDP60110.1"/>
    <property type="molecule type" value="Genomic_DNA"/>
</dbReference>
<organism evidence="1 2">
    <name type="scientific">Schistosoma mattheei</name>
    <dbReference type="NCBI Taxonomy" id="31246"/>
    <lineage>
        <taxon>Eukaryota</taxon>
        <taxon>Metazoa</taxon>
        <taxon>Spiralia</taxon>
        <taxon>Lophotrochozoa</taxon>
        <taxon>Platyhelminthes</taxon>
        <taxon>Trematoda</taxon>
        <taxon>Digenea</taxon>
        <taxon>Strigeidida</taxon>
        <taxon>Schistosomatoidea</taxon>
        <taxon>Schistosomatidae</taxon>
        <taxon>Schistosoma</taxon>
    </lineage>
</organism>
<accession>A0A183PCN3</accession>
<evidence type="ECO:0000313" key="1">
    <source>
        <dbReference type="EMBL" id="VDP60110.1"/>
    </source>
</evidence>
<gene>
    <name evidence="1" type="ORF">SMTD_LOCUS12119</name>
</gene>